<sequence>MTHLDYCDYLTAVKFVEIRSRIGLHGRLGFAHAVDQTSGFGAVIYDKNHYYRRQKALLSPFYKKQTIMILHGMLIDRQTNVSSDKQAAKQSSRLLTGVDLRTKPSKRLLRMRSKAYERCQNSRSGRRGRVVEKVARFAAVVVERGAGARRSSRRLDVVLAKMGARNVVAGRRYDDRCAGQTGARDPDKRGRFTRAALITKAISDHVNDPRATIIYAKEGLKWVVQKSLTTHVEHSKNKTESLISQ</sequence>
<evidence type="ECO:0000313" key="1">
    <source>
        <dbReference type="Proteomes" id="UP000887565"/>
    </source>
</evidence>
<dbReference type="Proteomes" id="UP000887565">
    <property type="component" value="Unplaced"/>
</dbReference>
<organism evidence="1 2">
    <name type="scientific">Romanomermis culicivorax</name>
    <name type="common">Nematode worm</name>
    <dbReference type="NCBI Taxonomy" id="13658"/>
    <lineage>
        <taxon>Eukaryota</taxon>
        <taxon>Metazoa</taxon>
        <taxon>Ecdysozoa</taxon>
        <taxon>Nematoda</taxon>
        <taxon>Enoplea</taxon>
        <taxon>Dorylaimia</taxon>
        <taxon>Mermithida</taxon>
        <taxon>Mermithoidea</taxon>
        <taxon>Mermithidae</taxon>
        <taxon>Romanomermis</taxon>
    </lineage>
</organism>
<proteinExistence type="predicted"/>
<keyword evidence="1" id="KW-1185">Reference proteome</keyword>
<dbReference type="WBParaSite" id="nRc.2.0.1.t26442-RA">
    <property type="protein sequence ID" value="nRc.2.0.1.t26442-RA"/>
    <property type="gene ID" value="nRc.2.0.1.g26442"/>
</dbReference>
<protein>
    <submittedName>
        <fullName evidence="2">Uncharacterized protein</fullName>
    </submittedName>
</protein>
<dbReference type="AlphaFoldDB" id="A0A915JK44"/>
<name>A0A915JK44_ROMCU</name>
<reference evidence="2" key="1">
    <citation type="submission" date="2022-11" db="UniProtKB">
        <authorList>
            <consortium name="WormBaseParasite"/>
        </authorList>
    </citation>
    <scope>IDENTIFICATION</scope>
</reference>
<evidence type="ECO:0000313" key="2">
    <source>
        <dbReference type="WBParaSite" id="nRc.2.0.1.t26442-RA"/>
    </source>
</evidence>
<accession>A0A915JK44</accession>